<protein>
    <submittedName>
        <fullName evidence="1">Uncharacterized protein</fullName>
    </submittedName>
</protein>
<feature type="non-terminal residue" evidence="1">
    <location>
        <position position="1"/>
    </location>
</feature>
<proteinExistence type="predicted"/>
<evidence type="ECO:0000313" key="1">
    <source>
        <dbReference type="EMBL" id="CAF4240773.1"/>
    </source>
</evidence>
<dbReference type="Proteomes" id="UP000663868">
    <property type="component" value="Unassembled WGS sequence"/>
</dbReference>
<reference evidence="1" key="1">
    <citation type="submission" date="2021-02" db="EMBL/GenBank/DDBJ databases">
        <authorList>
            <person name="Nowell W R."/>
        </authorList>
    </citation>
    <scope>NUCLEOTIDE SEQUENCE</scope>
</reference>
<sequence length="33" mass="3627">FVGLTRCAEGLRCYVATVWYSKCAASCPPGWQC</sequence>
<gene>
    <name evidence="1" type="ORF">KXQ929_LOCUS42258</name>
</gene>
<dbReference type="AlphaFoldDB" id="A0A820DZX6"/>
<comment type="caution">
    <text evidence="1">The sequence shown here is derived from an EMBL/GenBank/DDBJ whole genome shotgun (WGS) entry which is preliminary data.</text>
</comment>
<dbReference type="EMBL" id="CAJOBB010010186">
    <property type="protein sequence ID" value="CAF4240773.1"/>
    <property type="molecule type" value="Genomic_DNA"/>
</dbReference>
<accession>A0A820DZX6</accession>
<name>A0A820DZX6_9BILA</name>
<organism evidence="1 2">
    <name type="scientific">Adineta steineri</name>
    <dbReference type="NCBI Taxonomy" id="433720"/>
    <lineage>
        <taxon>Eukaryota</taxon>
        <taxon>Metazoa</taxon>
        <taxon>Spiralia</taxon>
        <taxon>Gnathifera</taxon>
        <taxon>Rotifera</taxon>
        <taxon>Eurotatoria</taxon>
        <taxon>Bdelloidea</taxon>
        <taxon>Adinetida</taxon>
        <taxon>Adinetidae</taxon>
        <taxon>Adineta</taxon>
    </lineage>
</organism>
<evidence type="ECO:0000313" key="2">
    <source>
        <dbReference type="Proteomes" id="UP000663868"/>
    </source>
</evidence>